<accession>A0A0P9C3J9</accession>
<feature type="transmembrane region" description="Helical" evidence="8">
    <location>
        <begin position="101"/>
        <end position="121"/>
    </location>
</feature>
<comment type="caution">
    <text evidence="9">The sequence shown here is derived from an EMBL/GenBank/DDBJ whole genome shotgun (WGS) entry which is preliminary data.</text>
</comment>
<comment type="subcellular location">
    <subcellularLocation>
        <location evidence="1">Cell membrane</location>
        <topology evidence="1">Multi-pass membrane protein</topology>
    </subcellularLocation>
</comment>
<feature type="transmembrane region" description="Helical" evidence="8">
    <location>
        <begin position="301"/>
        <end position="330"/>
    </location>
</feature>
<evidence type="ECO:0000256" key="4">
    <source>
        <dbReference type="ARBA" id="ARBA00022692"/>
    </source>
</evidence>
<dbReference type="Proteomes" id="UP000050482">
    <property type="component" value="Unassembled WGS sequence"/>
</dbReference>
<organism evidence="9 10">
    <name type="scientific">Alicyclobacillus ferrooxydans</name>
    <dbReference type="NCBI Taxonomy" id="471514"/>
    <lineage>
        <taxon>Bacteria</taxon>
        <taxon>Bacillati</taxon>
        <taxon>Bacillota</taxon>
        <taxon>Bacilli</taxon>
        <taxon>Bacillales</taxon>
        <taxon>Alicyclobacillaceae</taxon>
        <taxon>Alicyclobacillus</taxon>
    </lineage>
</organism>
<keyword evidence="3" id="KW-0808">Transferase</keyword>
<evidence type="ECO:0000256" key="6">
    <source>
        <dbReference type="ARBA" id="ARBA00023136"/>
    </source>
</evidence>
<dbReference type="GO" id="GO:0005886">
    <property type="term" value="C:plasma membrane"/>
    <property type="evidence" value="ECO:0007669"/>
    <property type="project" value="UniProtKB-SubCell"/>
</dbReference>
<evidence type="ECO:0008006" key="11">
    <source>
        <dbReference type="Google" id="ProtNLM"/>
    </source>
</evidence>
<keyword evidence="2" id="KW-1003">Cell membrane</keyword>
<dbReference type="Pfam" id="PF09594">
    <property type="entry name" value="GT87"/>
    <property type="match status" value="1"/>
</dbReference>
<gene>
    <name evidence="9" type="ORF">AN477_22675</name>
</gene>
<dbReference type="RefSeq" id="WP_054971456.1">
    <property type="nucleotide sequence ID" value="NZ_LJCO01000107.1"/>
</dbReference>
<keyword evidence="10" id="KW-1185">Reference proteome</keyword>
<keyword evidence="5 8" id="KW-1133">Transmembrane helix</keyword>
<protein>
    <recommendedName>
        <fullName evidence="11">Glycosyltransferase RgtA/B/C/D-like domain-containing protein</fullName>
    </recommendedName>
</protein>
<feature type="transmembrane region" description="Helical" evidence="8">
    <location>
        <begin position="173"/>
        <end position="198"/>
    </location>
</feature>
<feature type="transmembrane region" description="Helical" evidence="8">
    <location>
        <begin position="12"/>
        <end position="32"/>
    </location>
</feature>
<evidence type="ECO:0000256" key="7">
    <source>
        <dbReference type="ARBA" id="ARBA00024033"/>
    </source>
</evidence>
<evidence type="ECO:0000256" key="3">
    <source>
        <dbReference type="ARBA" id="ARBA00022679"/>
    </source>
</evidence>
<feature type="transmembrane region" description="Helical" evidence="8">
    <location>
        <begin position="419"/>
        <end position="438"/>
    </location>
</feature>
<evidence type="ECO:0000256" key="1">
    <source>
        <dbReference type="ARBA" id="ARBA00004651"/>
    </source>
</evidence>
<evidence type="ECO:0000256" key="2">
    <source>
        <dbReference type="ARBA" id="ARBA00022475"/>
    </source>
</evidence>
<evidence type="ECO:0000256" key="5">
    <source>
        <dbReference type="ARBA" id="ARBA00022989"/>
    </source>
</evidence>
<feature type="transmembrane region" description="Helical" evidence="8">
    <location>
        <begin position="367"/>
        <end position="384"/>
    </location>
</feature>
<dbReference type="STRING" id="471514.AN477_22675"/>
<proteinExistence type="inferred from homology"/>
<sequence length="461" mass="52025">MNSSLLVHKKSRTTIVTIAFLILLVGFLARFIHSAFFTTRDFSAFWIAGKALNLGLDPYSALSKIPLPIELTGHTMDFVSPIFLAELMRLFAFMPFHIAKLIWLVISLILMILSLLIIMEISNIPRSYFSLMIGVMSLISFNPIIFIFDNGQTDMVVVFSLLLSWMLMRRKKLFLSGLVLCVSFINPHLVLGVVVYYIYRIVTRRETALLMGLAVGGICLIIVSLPYTHYVFEWIRTILPDKQQWALTASGQITWLNLLHELLGPYKTYAKGLVGIIDIGALLLSIRSWHSSKGRELDLDFGIAITLGLVTTTFAFNQDYSVLILIFPIIVRLRKMQISENIVAFLVLCNSFLYSGITGFLTPLHQLLLEVTAPIILVLALLFTTQGDRSEKQRKFAWAFVWLFLTLGGYAISLEFRSIIVQQVLVLVGLLSFMSALCRSYPSDNGSLQKPLEKLVRPNTI</sequence>
<reference evidence="9 10" key="1">
    <citation type="submission" date="2015-09" db="EMBL/GenBank/DDBJ databases">
        <title>Draft genome sequence of Alicyclobacillus ferrooxydans DSM 22381.</title>
        <authorList>
            <person name="Hemp J."/>
        </authorList>
    </citation>
    <scope>NUCLEOTIDE SEQUENCE [LARGE SCALE GENOMIC DNA]</scope>
    <source>
        <strain evidence="9 10">TC-34</strain>
    </source>
</reference>
<dbReference type="InterPro" id="IPR018584">
    <property type="entry name" value="GT87"/>
</dbReference>
<feature type="transmembrane region" description="Helical" evidence="8">
    <location>
        <begin position="342"/>
        <end position="361"/>
    </location>
</feature>
<feature type="transmembrane region" description="Helical" evidence="8">
    <location>
        <begin position="210"/>
        <end position="232"/>
    </location>
</feature>
<dbReference type="AlphaFoldDB" id="A0A0P9C3J9"/>
<keyword evidence="6 8" id="KW-0472">Membrane</keyword>
<comment type="similarity">
    <text evidence="7">Belongs to the glycosyltransferase 87 family.</text>
</comment>
<feature type="transmembrane region" description="Helical" evidence="8">
    <location>
        <begin position="128"/>
        <end position="148"/>
    </location>
</feature>
<feature type="transmembrane region" description="Helical" evidence="8">
    <location>
        <begin position="396"/>
        <end position="413"/>
    </location>
</feature>
<evidence type="ECO:0000313" key="9">
    <source>
        <dbReference type="EMBL" id="KPV39306.1"/>
    </source>
</evidence>
<evidence type="ECO:0000256" key="8">
    <source>
        <dbReference type="SAM" id="Phobius"/>
    </source>
</evidence>
<dbReference type="EMBL" id="LJCO01000107">
    <property type="protein sequence ID" value="KPV39306.1"/>
    <property type="molecule type" value="Genomic_DNA"/>
</dbReference>
<dbReference type="GO" id="GO:0016758">
    <property type="term" value="F:hexosyltransferase activity"/>
    <property type="evidence" value="ECO:0007669"/>
    <property type="project" value="InterPro"/>
</dbReference>
<evidence type="ECO:0000313" key="10">
    <source>
        <dbReference type="Proteomes" id="UP000050482"/>
    </source>
</evidence>
<name>A0A0P9C3J9_9BACL</name>
<dbReference type="PATRIC" id="fig|471514.4.peg.2065"/>
<keyword evidence="4 8" id="KW-0812">Transmembrane</keyword>